<keyword evidence="13 15" id="KW-0535">Nitrogen fixation</keyword>
<dbReference type="PANTHER" id="PTHR32071:SF95">
    <property type="entry name" value="DNA-BINDING TRANSCRIPTIONAL REGULATOR NTRC"/>
    <property type="match status" value="1"/>
</dbReference>
<keyword evidence="4 15" id="KW-0678">Repressor</keyword>
<feature type="modified residue" description="4-aspartylphosphate" evidence="14">
    <location>
        <position position="52"/>
    </location>
</feature>
<evidence type="ECO:0000256" key="2">
    <source>
        <dbReference type="ARBA" id="ARBA00019059"/>
    </source>
</evidence>
<dbReference type="InterPro" id="IPR025662">
    <property type="entry name" value="Sigma_54_int_dom_ATP-bd_1"/>
</dbReference>
<dbReference type="PROSITE" id="PS00675">
    <property type="entry name" value="SIGMA54_INTERACT_1"/>
    <property type="match status" value="1"/>
</dbReference>
<feature type="domain" description="Sigma-54 factor interaction" evidence="16">
    <location>
        <begin position="136"/>
        <end position="365"/>
    </location>
</feature>
<keyword evidence="10 15" id="KW-0238">DNA-binding</keyword>
<dbReference type="GO" id="GO:0005524">
    <property type="term" value="F:ATP binding"/>
    <property type="evidence" value="ECO:0007669"/>
    <property type="project" value="UniProtKB-KW"/>
</dbReference>
<dbReference type="PANTHER" id="PTHR32071">
    <property type="entry name" value="TRANSCRIPTIONAL REGULATORY PROTEIN"/>
    <property type="match status" value="1"/>
</dbReference>
<evidence type="ECO:0000256" key="3">
    <source>
        <dbReference type="ARBA" id="ARBA00022490"/>
    </source>
</evidence>
<dbReference type="InterPro" id="IPR001789">
    <property type="entry name" value="Sig_transdc_resp-reg_receiver"/>
</dbReference>
<dbReference type="GO" id="GO:0043565">
    <property type="term" value="F:sequence-specific DNA binding"/>
    <property type="evidence" value="ECO:0007669"/>
    <property type="project" value="InterPro"/>
</dbReference>
<dbReference type="Gene3D" id="3.40.50.300">
    <property type="entry name" value="P-loop containing nucleotide triphosphate hydrolases"/>
    <property type="match status" value="1"/>
</dbReference>
<dbReference type="EMBL" id="CABPRU010000022">
    <property type="protein sequence ID" value="VVE53774.1"/>
    <property type="molecule type" value="Genomic_DNA"/>
</dbReference>
<keyword evidence="8 15" id="KW-0902">Two-component regulatory system</keyword>
<sequence length="528" mass="56745">MKPIWIVDDDQSIRWVLEKALSRANLPVRSFTGPREASAALEHDSPQVLVSDIRMAGGSGLELLQTVKQRHPGLPVIIMTAFSDLDSAVAAFQGGAFEYLAKPFDVDRAVELILRAVEESLREATDDERITEEPEILGQASAMQDVFRAIGRLSHSSATVLITGESGSGKELVARALHRHSPRASGPFIALNTAAIPKDLLESELFGHERGAFTGAQATRRGRFEQAESGTLFLDEIGDMPLDLQTRLLRVLSDGNYYRVGGHSPIKANVRVIAATHQNLEDRVRQGLFREDLYHRLNVIRLRLPSLRERNEDIPLLVRHFLQKSARDLGVETKRISEAALAHLTRFPFPGNVRQLENLSNWLTVMAPAQTVEIKDLPPEFQTPGAAPGGGEGAPAIVPAYAGASTPAATAATAGVPAIAGYGGMAAGAPLAGGLAGTGSAAAVAGTVGATGDSAGGESWEPILRREVARLLRSASPDVMDQLTRRFETALINEALDFTRGRKVEAASRLGIGRNTITRKIQELGLET</sequence>
<evidence type="ECO:0000256" key="10">
    <source>
        <dbReference type="ARBA" id="ARBA00023125"/>
    </source>
</evidence>
<evidence type="ECO:0000256" key="4">
    <source>
        <dbReference type="ARBA" id="ARBA00022491"/>
    </source>
</evidence>
<dbReference type="InterPro" id="IPR058031">
    <property type="entry name" value="AAA_lid_NorR"/>
</dbReference>
<dbReference type="GO" id="GO:0000156">
    <property type="term" value="F:phosphorelay response regulator activity"/>
    <property type="evidence" value="ECO:0007669"/>
    <property type="project" value="UniProtKB-UniRule"/>
</dbReference>
<evidence type="ECO:0000256" key="7">
    <source>
        <dbReference type="ARBA" id="ARBA00022840"/>
    </source>
</evidence>
<dbReference type="PROSITE" id="PS00688">
    <property type="entry name" value="SIGMA54_INTERACT_3"/>
    <property type="match status" value="1"/>
</dbReference>
<dbReference type="Pfam" id="PF00158">
    <property type="entry name" value="Sigma54_activat"/>
    <property type="match status" value="1"/>
</dbReference>
<accession>A0A5E4YXW0</accession>
<keyword evidence="3 15" id="KW-0963">Cytoplasm</keyword>
<keyword evidence="7 15" id="KW-0067">ATP-binding</keyword>
<protein>
    <recommendedName>
        <fullName evidence="2 15">DNA-binding transcriptional regulator NtrC</fullName>
    </recommendedName>
    <alternativeName>
        <fullName evidence="15">Nitrogen regulation protein NR(I)</fullName>
    </alternativeName>
</protein>
<dbReference type="InterPro" id="IPR002078">
    <property type="entry name" value="Sigma_54_int"/>
</dbReference>
<dbReference type="PRINTS" id="PR01590">
    <property type="entry name" value="HTHFIS"/>
</dbReference>
<evidence type="ECO:0000313" key="18">
    <source>
        <dbReference type="EMBL" id="VVE53774.1"/>
    </source>
</evidence>
<dbReference type="InterPro" id="IPR025944">
    <property type="entry name" value="Sigma_54_int_dom_CS"/>
</dbReference>
<keyword evidence="11 15" id="KW-0010">Activator</keyword>
<keyword evidence="12 15" id="KW-0804">Transcription</keyword>
<dbReference type="SUPFAM" id="SSF52172">
    <property type="entry name" value="CheY-like"/>
    <property type="match status" value="1"/>
</dbReference>
<comment type="function">
    <text evidence="15">Member of the two-component regulatory system NtrB/NtrC, which controls expression of the nitrogen-regulated (ntr) genes in response to nitrogen limitation. Phosphorylated NtrC binds directly to DNA and stimulates the formation of open promoter-sigma54-RNA polymerase complexes.</text>
</comment>
<gene>
    <name evidence="18" type="primary">glnG_1</name>
    <name evidence="15" type="synonym">ntrC</name>
    <name evidence="18" type="ORF">PTE31013_04911</name>
</gene>
<keyword evidence="19" id="KW-1185">Reference proteome</keyword>
<dbReference type="FunFam" id="3.40.50.300:FF:000006">
    <property type="entry name" value="DNA-binding transcriptional regulator NtrC"/>
    <property type="match status" value="1"/>
</dbReference>
<dbReference type="OrthoDB" id="9761705at2"/>
<dbReference type="PROSITE" id="PS50045">
    <property type="entry name" value="SIGMA54_INTERACT_4"/>
    <property type="match status" value="1"/>
</dbReference>
<dbReference type="Pfam" id="PF00072">
    <property type="entry name" value="Response_reg"/>
    <property type="match status" value="1"/>
</dbReference>
<dbReference type="FunFam" id="1.10.8.60:FF:000014">
    <property type="entry name" value="DNA-binding transcriptional regulator NtrC"/>
    <property type="match status" value="1"/>
</dbReference>
<dbReference type="InterPro" id="IPR009057">
    <property type="entry name" value="Homeodomain-like_sf"/>
</dbReference>
<feature type="domain" description="Response regulatory" evidence="17">
    <location>
        <begin position="3"/>
        <end position="117"/>
    </location>
</feature>
<dbReference type="GO" id="GO:0006355">
    <property type="term" value="P:regulation of DNA-templated transcription"/>
    <property type="evidence" value="ECO:0007669"/>
    <property type="project" value="InterPro"/>
</dbReference>
<dbReference type="InterPro" id="IPR011006">
    <property type="entry name" value="CheY-like_superfamily"/>
</dbReference>
<evidence type="ECO:0000256" key="11">
    <source>
        <dbReference type="ARBA" id="ARBA00023159"/>
    </source>
</evidence>
<dbReference type="InterPro" id="IPR010114">
    <property type="entry name" value="Transcript_reg_NtrC"/>
</dbReference>
<evidence type="ECO:0000256" key="8">
    <source>
        <dbReference type="ARBA" id="ARBA00023012"/>
    </source>
</evidence>
<dbReference type="Pfam" id="PF25601">
    <property type="entry name" value="AAA_lid_14"/>
    <property type="match status" value="1"/>
</dbReference>
<organism evidence="18 19">
    <name type="scientific">Pandoraea terrigena</name>
    <dbReference type="NCBI Taxonomy" id="2508292"/>
    <lineage>
        <taxon>Bacteria</taxon>
        <taxon>Pseudomonadati</taxon>
        <taxon>Pseudomonadota</taxon>
        <taxon>Betaproteobacteria</taxon>
        <taxon>Burkholderiales</taxon>
        <taxon>Burkholderiaceae</taxon>
        <taxon>Pandoraea</taxon>
    </lineage>
</organism>
<evidence type="ECO:0000256" key="5">
    <source>
        <dbReference type="ARBA" id="ARBA00022553"/>
    </source>
</evidence>
<evidence type="ECO:0000256" key="1">
    <source>
        <dbReference type="ARBA" id="ARBA00004496"/>
    </source>
</evidence>
<evidence type="ECO:0000259" key="17">
    <source>
        <dbReference type="PROSITE" id="PS50110"/>
    </source>
</evidence>
<dbReference type="CDD" id="cd00009">
    <property type="entry name" value="AAA"/>
    <property type="match status" value="1"/>
</dbReference>
<dbReference type="NCBIfam" id="TIGR01818">
    <property type="entry name" value="ntrC"/>
    <property type="match status" value="1"/>
</dbReference>
<dbReference type="FunFam" id="3.40.50.2300:FF:000018">
    <property type="entry name" value="DNA-binding transcriptional regulator NtrC"/>
    <property type="match status" value="1"/>
</dbReference>
<dbReference type="GO" id="GO:0005737">
    <property type="term" value="C:cytoplasm"/>
    <property type="evidence" value="ECO:0007669"/>
    <property type="project" value="UniProtKB-SubCell"/>
</dbReference>
<dbReference type="RefSeq" id="WP_150615188.1">
    <property type="nucleotide sequence ID" value="NZ_CABPRU010000022.1"/>
</dbReference>
<dbReference type="SUPFAM" id="SSF46689">
    <property type="entry name" value="Homeodomain-like"/>
    <property type="match status" value="1"/>
</dbReference>
<dbReference type="Gene3D" id="1.10.8.60">
    <property type="match status" value="1"/>
</dbReference>
<dbReference type="Gene3D" id="3.40.50.2300">
    <property type="match status" value="1"/>
</dbReference>
<dbReference type="AlphaFoldDB" id="A0A5E4YXW0"/>
<keyword evidence="9 15" id="KW-0805">Transcription regulation</keyword>
<name>A0A5E4YXW0_9BURK</name>
<dbReference type="InterPro" id="IPR027417">
    <property type="entry name" value="P-loop_NTPase"/>
</dbReference>
<dbReference type="Pfam" id="PF02954">
    <property type="entry name" value="HTH_8"/>
    <property type="match status" value="1"/>
</dbReference>
<dbReference type="InterPro" id="IPR003593">
    <property type="entry name" value="AAA+_ATPase"/>
</dbReference>
<evidence type="ECO:0000256" key="14">
    <source>
        <dbReference type="PROSITE-ProRule" id="PRU00169"/>
    </source>
</evidence>
<evidence type="ECO:0000256" key="15">
    <source>
        <dbReference type="RuleBase" id="RU365013"/>
    </source>
</evidence>
<reference evidence="18 19" key="1">
    <citation type="submission" date="2019-08" db="EMBL/GenBank/DDBJ databases">
        <authorList>
            <person name="Peeters C."/>
        </authorList>
    </citation>
    <scope>NUCLEOTIDE SEQUENCE [LARGE SCALE GENOMIC DNA]</scope>
    <source>
        <strain evidence="18 19">LMG 31013</strain>
    </source>
</reference>
<evidence type="ECO:0000313" key="19">
    <source>
        <dbReference type="Proteomes" id="UP000334380"/>
    </source>
</evidence>
<evidence type="ECO:0000256" key="12">
    <source>
        <dbReference type="ARBA" id="ARBA00023163"/>
    </source>
</evidence>
<dbReference type="Proteomes" id="UP000334380">
    <property type="component" value="Unassembled WGS sequence"/>
</dbReference>
<dbReference type="SMART" id="SM00382">
    <property type="entry name" value="AAA"/>
    <property type="match status" value="1"/>
</dbReference>
<dbReference type="Gene3D" id="1.10.10.60">
    <property type="entry name" value="Homeodomain-like"/>
    <property type="match status" value="1"/>
</dbReference>
<comment type="subcellular location">
    <subcellularLocation>
        <location evidence="1 15">Cytoplasm</location>
    </subcellularLocation>
</comment>
<keyword evidence="6 15" id="KW-0547">Nucleotide-binding</keyword>
<evidence type="ECO:0000256" key="6">
    <source>
        <dbReference type="ARBA" id="ARBA00022741"/>
    </source>
</evidence>
<evidence type="ECO:0000256" key="13">
    <source>
        <dbReference type="ARBA" id="ARBA00023231"/>
    </source>
</evidence>
<dbReference type="SMART" id="SM00448">
    <property type="entry name" value="REC"/>
    <property type="match status" value="1"/>
</dbReference>
<evidence type="ECO:0000259" key="16">
    <source>
        <dbReference type="PROSITE" id="PS50045"/>
    </source>
</evidence>
<dbReference type="InterPro" id="IPR002197">
    <property type="entry name" value="HTH_Fis"/>
</dbReference>
<evidence type="ECO:0000256" key="9">
    <source>
        <dbReference type="ARBA" id="ARBA00023015"/>
    </source>
</evidence>
<keyword evidence="5 14" id="KW-0597">Phosphoprotein</keyword>
<dbReference type="SUPFAM" id="SSF52540">
    <property type="entry name" value="P-loop containing nucleoside triphosphate hydrolases"/>
    <property type="match status" value="1"/>
</dbReference>
<dbReference type="CDD" id="cd19919">
    <property type="entry name" value="REC_NtrC"/>
    <property type="match status" value="1"/>
</dbReference>
<dbReference type="GO" id="GO:0006808">
    <property type="term" value="P:regulation of nitrogen utilization"/>
    <property type="evidence" value="ECO:0007669"/>
    <property type="project" value="UniProtKB-UniRule"/>
</dbReference>
<dbReference type="PROSITE" id="PS50110">
    <property type="entry name" value="RESPONSE_REGULATORY"/>
    <property type="match status" value="1"/>
</dbReference>
<proteinExistence type="predicted"/>